<dbReference type="Proteomes" id="UP000176336">
    <property type="component" value="Unassembled WGS sequence"/>
</dbReference>
<dbReference type="Gene3D" id="1.20.272.10">
    <property type="match status" value="1"/>
</dbReference>
<dbReference type="AlphaFoldDB" id="A0A1F5IQD5"/>
<accession>A0A1F5IQD5</accession>
<dbReference type="GO" id="GO:0006260">
    <property type="term" value="P:DNA replication"/>
    <property type="evidence" value="ECO:0007669"/>
    <property type="project" value="InterPro"/>
</dbReference>
<sequence length="210" mass="24409">MPLLLHGPAIKASRIKLKELRDKFHPDNVVVFEGDGDIRTILANLQSGFLLEGERLVIVENPPDNLQSLILDSYSLMLILWFDHEIDPKKWPGFEIFFFPEAREVSVFPLLDYLAAKDRKAFLEIEKLKLAGFDIHYFLTMIFYLLRNLVTTPKTAPDFVKRKLARQRTEFDKKKIVSLYKDLLGIDFKIKSGLLEKPQAEFLLVNKFLN</sequence>
<comment type="caution">
    <text evidence="1">The sequence shown here is derived from an EMBL/GenBank/DDBJ whole genome shotgun (WGS) entry which is preliminary data.</text>
</comment>
<dbReference type="InterPro" id="IPR008921">
    <property type="entry name" value="DNA_pol3_clamp-load_cplx_C"/>
</dbReference>
<dbReference type="SUPFAM" id="SSF48019">
    <property type="entry name" value="post-AAA+ oligomerization domain-like"/>
    <property type="match status" value="1"/>
</dbReference>
<proteinExistence type="predicted"/>
<reference evidence="1 2" key="1">
    <citation type="journal article" date="2016" name="Nat. Commun.">
        <title>Thousands of microbial genomes shed light on interconnected biogeochemical processes in an aquifer system.</title>
        <authorList>
            <person name="Anantharaman K."/>
            <person name="Brown C.T."/>
            <person name="Hug L.A."/>
            <person name="Sharon I."/>
            <person name="Castelle C.J."/>
            <person name="Probst A.J."/>
            <person name="Thomas B.C."/>
            <person name="Singh A."/>
            <person name="Wilkins M.J."/>
            <person name="Karaoz U."/>
            <person name="Brodie E.L."/>
            <person name="Williams K.H."/>
            <person name="Hubbard S.S."/>
            <person name="Banfield J.F."/>
        </authorList>
    </citation>
    <scope>NUCLEOTIDE SEQUENCE [LARGE SCALE GENOMIC DNA]</scope>
</reference>
<organism evidence="1 2">
    <name type="scientific">Candidatus Daviesbacteria bacterium RIFCSPHIGHO2_01_FULL_41_23</name>
    <dbReference type="NCBI Taxonomy" id="1797764"/>
    <lineage>
        <taxon>Bacteria</taxon>
        <taxon>Candidatus Daviesiibacteriota</taxon>
    </lineage>
</organism>
<evidence type="ECO:0008006" key="3">
    <source>
        <dbReference type="Google" id="ProtNLM"/>
    </source>
</evidence>
<gene>
    <name evidence="1" type="ORF">A2871_03785</name>
</gene>
<dbReference type="EMBL" id="MFCR01000011">
    <property type="protein sequence ID" value="OGE18591.1"/>
    <property type="molecule type" value="Genomic_DNA"/>
</dbReference>
<dbReference type="GO" id="GO:0003677">
    <property type="term" value="F:DNA binding"/>
    <property type="evidence" value="ECO:0007669"/>
    <property type="project" value="InterPro"/>
</dbReference>
<name>A0A1F5IQD5_9BACT</name>
<protein>
    <recommendedName>
        <fullName evidence="3">DNA polymerase III delta N-terminal domain-containing protein</fullName>
    </recommendedName>
</protein>
<evidence type="ECO:0000313" key="2">
    <source>
        <dbReference type="Proteomes" id="UP000176336"/>
    </source>
</evidence>
<evidence type="ECO:0000313" key="1">
    <source>
        <dbReference type="EMBL" id="OGE18591.1"/>
    </source>
</evidence>